<dbReference type="InterPro" id="IPR027409">
    <property type="entry name" value="GroEL-like_apical_dom_sf"/>
</dbReference>
<dbReference type="Gene3D" id="3.30.260.10">
    <property type="entry name" value="TCP-1-like chaperonin intermediate domain"/>
    <property type="match status" value="1"/>
</dbReference>
<dbReference type="EMBL" id="JAGFBS010000018">
    <property type="protein sequence ID" value="KAG6374235.1"/>
    <property type="molecule type" value="Genomic_DNA"/>
</dbReference>
<dbReference type="InterPro" id="IPR027413">
    <property type="entry name" value="GROEL-like_equatorial_sf"/>
</dbReference>
<dbReference type="GO" id="GO:0051082">
    <property type="term" value="F:unfolded protein binding"/>
    <property type="evidence" value="ECO:0007669"/>
    <property type="project" value="InterPro"/>
</dbReference>
<dbReference type="Gene3D" id="1.10.560.10">
    <property type="entry name" value="GroEL-like equatorial domain"/>
    <property type="match status" value="1"/>
</dbReference>
<organism evidence="5 6">
    <name type="scientific">Boletus reticuloceps</name>
    <dbReference type="NCBI Taxonomy" id="495285"/>
    <lineage>
        <taxon>Eukaryota</taxon>
        <taxon>Fungi</taxon>
        <taxon>Dikarya</taxon>
        <taxon>Basidiomycota</taxon>
        <taxon>Agaricomycotina</taxon>
        <taxon>Agaricomycetes</taxon>
        <taxon>Agaricomycetidae</taxon>
        <taxon>Boletales</taxon>
        <taxon>Boletineae</taxon>
        <taxon>Boletaceae</taxon>
        <taxon>Boletoideae</taxon>
        <taxon>Boletus</taxon>
    </lineage>
</organism>
<dbReference type="GO" id="GO:0005524">
    <property type="term" value="F:ATP binding"/>
    <property type="evidence" value="ECO:0007669"/>
    <property type="project" value="UniProtKB-KW"/>
</dbReference>
<protein>
    <submittedName>
        <fullName evidence="5">TCP-1/cpn60 chaperonin family-domain-containing protein</fullName>
    </submittedName>
</protein>
<evidence type="ECO:0000256" key="3">
    <source>
        <dbReference type="ARBA" id="ARBA00022840"/>
    </source>
</evidence>
<dbReference type="Gene3D" id="3.50.7.10">
    <property type="entry name" value="GroEL"/>
    <property type="match status" value="1"/>
</dbReference>
<evidence type="ECO:0000256" key="4">
    <source>
        <dbReference type="ARBA" id="ARBA00023186"/>
    </source>
</evidence>
<dbReference type="OrthoDB" id="3224201at2759"/>
<dbReference type="Proteomes" id="UP000683000">
    <property type="component" value="Unassembled WGS sequence"/>
</dbReference>
<dbReference type="InterPro" id="IPR027410">
    <property type="entry name" value="TCP-1-like_intermed_sf"/>
</dbReference>
<dbReference type="InterPro" id="IPR002194">
    <property type="entry name" value="Chaperonin_TCP-1_CS"/>
</dbReference>
<dbReference type="SUPFAM" id="SSF54849">
    <property type="entry name" value="GroEL-intermediate domain like"/>
    <property type="match status" value="1"/>
</dbReference>
<keyword evidence="6" id="KW-1185">Reference proteome</keyword>
<evidence type="ECO:0000256" key="2">
    <source>
        <dbReference type="ARBA" id="ARBA00022741"/>
    </source>
</evidence>
<dbReference type="AlphaFoldDB" id="A0A8I2YLW2"/>
<dbReference type="InterPro" id="IPR002423">
    <property type="entry name" value="Cpn60/GroEL/TCP-1"/>
</dbReference>
<evidence type="ECO:0000256" key="1">
    <source>
        <dbReference type="ARBA" id="ARBA00008020"/>
    </source>
</evidence>
<reference evidence="5" key="1">
    <citation type="submission" date="2021-03" db="EMBL/GenBank/DDBJ databases">
        <title>Evolutionary innovations through gain and loss of genes in the ectomycorrhizal Boletales.</title>
        <authorList>
            <person name="Wu G."/>
            <person name="Miyauchi S."/>
            <person name="Morin E."/>
            <person name="Yang Z.-L."/>
            <person name="Xu J."/>
            <person name="Martin F.M."/>
        </authorList>
    </citation>
    <scope>NUCLEOTIDE SEQUENCE</scope>
    <source>
        <strain evidence="5">BR01</strain>
    </source>
</reference>
<dbReference type="PROSITE" id="PS00751">
    <property type="entry name" value="TCP1_2"/>
    <property type="match status" value="1"/>
</dbReference>
<evidence type="ECO:0000313" key="6">
    <source>
        <dbReference type="Proteomes" id="UP000683000"/>
    </source>
</evidence>
<dbReference type="GO" id="GO:0016887">
    <property type="term" value="F:ATP hydrolysis activity"/>
    <property type="evidence" value="ECO:0007669"/>
    <property type="project" value="InterPro"/>
</dbReference>
<keyword evidence="4" id="KW-0143">Chaperone</keyword>
<gene>
    <name evidence="5" type="ORF">JVT61DRAFT_4244</name>
</gene>
<dbReference type="SUPFAM" id="SSF52029">
    <property type="entry name" value="GroEL apical domain-like"/>
    <property type="match status" value="1"/>
</dbReference>
<dbReference type="SUPFAM" id="SSF48592">
    <property type="entry name" value="GroEL equatorial domain-like"/>
    <property type="match status" value="1"/>
</dbReference>
<comment type="similarity">
    <text evidence="1">Belongs to the TCP-1 chaperonin family.</text>
</comment>
<dbReference type="GO" id="GO:0140662">
    <property type="term" value="F:ATP-dependent protein folding chaperone"/>
    <property type="evidence" value="ECO:0007669"/>
    <property type="project" value="InterPro"/>
</dbReference>
<sequence>MFSPLCPTSSSHFDRGLSDSGSFYPPISLALSDHDIPTFAGSLRHVCKTMFLPPMLDSCPSTTSFVASRFGVHSHLWMGSILLTNDGNAILHEIDVAHPAAKNMVELSRMQGEECSNGTTSVIIIPAGEILAQSLTQIERDIHPVVISAYNKALKESLEILSKISVPINTSSDEGMLSPIKTSIGTKFVARWSDLMCCLALQAVRTVATEENGQKTIDIEESIQCPRIIFLDCPLEYKKGKSQTNMEFSKQSDWARSQEIEEEQVIAQCKHILKFRPDLVITEKGISDTAQHVFERANISAI</sequence>
<dbReference type="PANTHER" id="PTHR11353">
    <property type="entry name" value="CHAPERONIN"/>
    <property type="match status" value="1"/>
</dbReference>
<dbReference type="InterPro" id="IPR017998">
    <property type="entry name" value="Chaperone_TCP-1"/>
</dbReference>
<keyword evidence="2" id="KW-0547">Nucleotide-binding</keyword>
<dbReference type="GO" id="GO:0005832">
    <property type="term" value="C:chaperonin-containing T-complex"/>
    <property type="evidence" value="ECO:0007669"/>
    <property type="project" value="UniProtKB-ARBA"/>
</dbReference>
<keyword evidence="3" id="KW-0067">ATP-binding</keyword>
<evidence type="ECO:0000313" key="5">
    <source>
        <dbReference type="EMBL" id="KAG6374235.1"/>
    </source>
</evidence>
<dbReference type="Pfam" id="PF00118">
    <property type="entry name" value="Cpn60_TCP1"/>
    <property type="match status" value="1"/>
</dbReference>
<name>A0A8I2YLW2_9AGAM</name>
<comment type="caution">
    <text evidence="5">The sequence shown here is derived from an EMBL/GenBank/DDBJ whole genome shotgun (WGS) entry which is preliminary data.</text>
</comment>
<accession>A0A8I2YLW2</accession>
<proteinExistence type="inferred from homology"/>